<evidence type="ECO:0000313" key="10">
    <source>
        <dbReference type="Proteomes" id="UP000604825"/>
    </source>
</evidence>
<evidence type="ECO:0000256" key="6">
    <source>
        <dbReference type="SAM" id="MobiDB-lite"/>
    </source>
</evidence>
<evidence type="ECO:0000256" key="2">
    <source>
        <dbReference type="ARBA" id="ARBA00022723"/>
    </source>
</evidence>
<keyword evidence="4" id="KW-0862">Zinc</keyword>
<dbReference type="GO" id="GO:0008270">
    <property type="term" value="F:zinc ion binding"/>
    <property type="evidence" value="ECO:0007669"/>
    <property type="project" value="UniProtKB-KW"/>
</dbReference>
<dbReference type="PANTHER" id="PTHR24006:SF892">
    <property type="entry name" value="OS09G0464400 PROTEIN"/>
    <property type="match status" value="1"/>
</dbReference>
<organism evidence="9 10">
    <name type="scientific">Miscanthus lutarioriparius</name>
    <dbReference type="NCBI Taxonomy" id="422564"/>
    <lineage>
        <taxon>Eukaryota</taxon>
        <taxon>Viridiplantae</taxon>
        <taxon>Streptophyta</taxon>
        <taxon>Embryophyta</taxon>
        <taxon>Tracheophyta</taxon>
        <taxon>Spermatophyta</taxon>
        <taxon>Magnoliopsida</taxon>
        <taxon>Liliopsida</taxon>
        <taxon>Poales</taxon>
        <taxon>Poaceae</taxon>
        <taxon>PACMAD clade</taxon>
        <taxon>Panicoideae</taxon>
        <taxon>Andropogonodae</taxon>
        <taxon>Andropogoneae</taxon>
        <taxon>Saccharinae</taxon>
        <taxon>Miscanthus</taxon>
    </lineage>
</organism>
<feature type="compositionally biased region" description="Low complexity" evidence="6">
    <location>
        <begin position="719"/>
        <end position="735"/>
    </location>
</feature>
<dbReference type="PROSITE" id="PS50865">
    <property type="entry name" value="ZF_MYND_2"/>
    <property type="match status" value="1"/>
</dbReference>
<evidence type="ECO:0000256" key="3">
    <source>
        <dbReference type="ARBA" id="ARBA00022771"/>
    </source>
</evidence>
<dbReference type="Pfam" id="PF00443">
    <property type="entry name" value="UCH"/>
    <property type="match status" value="1"/>
</dbReference>
<evidence type="ECO:0000256" key="5">
    <source>
        <dbReference type="PROSITE-ProRule" id="PRU00134"/>
    </source>
</evidence>
<comment type="similarity">
    <text evidence="1">Belongs to the peptidase C19 family.</text>
</comment>
<comment type="caution">
    <text evidence="9">The sequence shown here is derived from an EMBL/GenBank/DDBJ whole genome shotgun (WGS) entry which is preliminary data.</text>
</comment>
<accession>A0A811NM17</accession>
<keyword evidence="3 5" id="KW-0863">Zinc-finger</keyword>
<protein>
    <recommendedName>
        <fullName evidence="11">Ubiquitin carboxyl-terminal hydrolase 17</fullName>
    </recommendedName>
</protein>
<sequence>MEVPKAVALVAALAFVALGALATRWLQRMEARNEEVRRLALLAAAEEETIEKEAAAYYYGQYGGFVRAPDLPEVPSLWTTAQGVAPAPLWTTQAQEVEAEAAVAASPPVGKGVCAMCSKPTTLRCKRCKSVKYCTVKCQIDHWRNGHNDECHPLGHGATRDDTPKNVMAGTELKDMPFEASTTYEKCDGNKDMLYSHFTGKAESVDFSRLSTSSEICKGHDGAVRENCYLTAHDQRAGLEPEPEQSNKQAFGSENHESLRNLPCMPVVDKVPSTHSGAYCLASNPLKREDNPPGPCARPESSGVMPNNPSTEKNYARQQTTPKAVRNYPTESLYSFNKLEFYPLGLYNLGNSCYANAVLQCLAFTRPLTAYLLEGYHSQNCSKTEWCFMCELEKVLIEGKHGKSPVSPTGILCHLNEIGVSFGQGSEEDAHEFLRYAIDKMQSGSMKEAKKNGIQQLAEETTLVQFIFGGYLRSKIKCTKCQVSSKQSERILDLTVEIDGNISTLDGALRRFTSSEVLDGDNRYHCSRCNSYERAQKKLTILEAPNILTIALKRYQSGVLGETSKVVKFPEHLNLSQYMSRTDDSSPVYSLYAVVVHHNVANATVSGHYVKPVSIQKVMSKCAYMLLYARISPRAPTAARGAMLSQGASSRTNKPKQMARSGSFPSGGGRYRSSRHQGGQLSKDDAVHDLTYTLGASDSSSSYPVPPSCFSRSNSSSLFSSSDAGSSCTFSSDSTDSTRKSSMEYDHIFGASGYMCPVSPAVIPEEDKLSYLRQKSSWNPSSSGHDMDGEAGKFARQYQRRYHQYQAGRGLV</sequence>
<gene>
    <name evidence="9" type="ORF">NCGR_LOCUS16881</name>
</gene>
<dbReference type="InterPro" id="IPR038765">
    <property type="entry name" value="Papain-like_cys_pep_sf"/>
</dbReference>
<dbReference type="PANTHER" id="PTHR24006">
    <property type="entry name" value="UBIQUITIN CARBOXYL-TERMINAL HYDROLASE"/>
    <property type="match status" value="1"/>
</dbReference>
<dbReference type="GO" id="GO:0005634">
    <property type="term" value="C:nucleus"/>
    <property type="evidence" value="ECO:0007669"/>
    <property type="project" value="TreeGrafter"/>
</dbReference>
<dbReference type="AlphaFoldDB" id="A0A811NM17"/>
<dbReference type="PROSITE" id="PS50235">
    <property type="entry name" value="USP_3"/>
    <property type="match status" value="1"/>
</dbReference>
<evidence type="ECO:0000256" key="4">
    <source>
        <dbReference type="ARBA" id="ARBA00022833"/>
    </source>
</evidence>
<dbReference type="InterPro" id="IPR018200">
    <property type="entry name" value="USP_CS"/>
</dbReference>
<keyword evidence="2" id="KW-0479">Metal-binding</keyword>
<dbReference type="InterPro" id="IPR050164">
    <property type="entry name" value="Peptidase_C19"/>
</dbReference>
<feature type="domain" description="MYND-type" evidence="8">
    <location>
        <begin position="114"/>
        <end position="151"/>
    </location>
</feature>
<feature type="domain" description="USP" evidence="7">
    <location>
        <begin position="344"/>
        <end position="699"/>
    </location>
</feature>
<dbReference type="GO" id="GO:0016579">
    <property type="term" value="P:protein deubiquitination"/>
    <property type="evidence" value="ECO:0007669"/>
    <property type="project" value="InterPro"/>
</dbReference>
<dbReference type="GO" id="GO:0004843">
    <property type="term" value="F:cysteine-type deubiquitinase activity"/>
    <property type="evidence" value="ECO:0007669"/>
    <property type="project" value="InterPro"/>
</dbReference>
<dbReference type="GO" id="GO:0005829">
    <property type="term" value="C:cytosol"/>
    <property type="evidence" value="ECO:0007669"/>
    <property type="project" value="TreeGrafter"/>
</dbReference>
<keyword evidence="10" id="KW-1185">Reference proteome</keyword>
<dbReference type="Gene3D" id="3.90.70.10">
    <property type="entry name" value="Cysteine proteinases"/>
    <property type="match status" value="1"/>
</dbReference>
<dbReference type="Proteomes" id="UP000604825">
    <property type="component" value="Unassembled WGS sequence"/>
</dbReference>
<evidence type="ECO:0000256" key="1">
    <source>
        <dbReference type="ARBA" id="ARBA00009085"/>
    </source>
</evidence>
<evidence type="ECO:0000313" key="9">
    <source>
        <dbReference type="EMBL" id="CAD6224617.1"/>
    </source>
</evidence>
<evidence type="ECO:0000259" key="8">
    <source>
        <dbReference type="PROSITE" id="PS50865"/>
    </source>
</evidence>
<dbReference type="FunFam" id="3.90.70.10:FF:000119">
    <property type="entry name" value="Ubiquitin specific peptidase 36"/>
    <property type="match status" value="1"/>
</dbReference>
<dbReference type="InterPro" id="IPR028889">
    <property type="entry name" value="USP"/>
</dbReference>
<dbReference type="Pfam" id="PF01753">
    <property type="entry name" value="zf-MYND"/>
    <property type="match status" value="1"/>
</dbReference>
<dbReference type="PROSITE" id="PS01360">
    <property type="entry name" value="ZF_MYND_1"/>
    <property type="match status" value="1"/>
</dbReference>
<proteinExistence type="inferred from homology"/>
<feature type="compositionally biased region" description="Polar residues" evidence="6">
    <location>
        <begin position="304"/>
        <end position="322"/>
    </location>
</feature>
<dbReference type="OrthoDB" id="420187at2759"/>
<evidence type="ECO:0008006" key="11">
    <source>
        <dbReference type="Google" id="ProtNLM"/>
    </source>
</evidence>
<dbReference type="PROSITE" id="PS00972">
    <property type="entry name" value="USP_1"/>
    <property type="match status" value="1"/>
</dbReference>
<feature type="region of interest" description="Disordered" evidence="6">
    <location>
        <begin position="640"/>
        <end position="683"/>
    </location>
</feature>
<dbReference type="SUPFAM" id="SSF144232">
    <property type="entry name" value="HIT/MYND zinc finger-like"/>
    <property type="match status" value="1"/>
</dbReference>
<dbReference type="InterPro" id="IPR002893">
    <property type="entry name" value="Znf_MYND"/>
</dbReference>
<feature type="region of interest" description="Disordered" evidence="6">
    <location>
        <begin position="719"/>
        <end position="740"/>
    </location>
</feature>
<name>A0A811NM17_9POAL</name>
<reference evidence="9" key="1">
    <citation type="submission" date="2020-10" db="EMBL/GenBank/DDBJ databases">
        <authorList>
            <person name="Han B."/>
            <person name="Lu T."/>
            <person name="Zhao Q."/>
            <person name="Huang X."/>
            <person name="Zhao Y."/>
        </authorList>
    </citation>
    <scope>NUCLEOTIDE SEQUENCE</scope>
</reference>
<dbReference type="Gene3D" id="6.10.140.2220">
    <property type="match status" value="1"/>
</dbReference>
<feature type="region of interest" description="Disordered" evidence="6">
    <location>
        <begin position="290"/>
        <end position="322"/>
    </location>
</feature>
<dbReference type="InterPro" id="IPR001394">
    <property type="entry name" value="Peptidase_C19_UCH"/>
</dbReference>
<dbReference type="FunFam" id="6.10.140.2220:FF:000006">
    <property type="entry name" value="Ubiquitin carboxyl-terminal hydrolase 15"/>
    <property type="match status" value="1"/>
</dbReference>
<dbReference type="SUPFAM" id="SSF54001">
    <property type="entry name" value="Cysteine proteinases"/>
    <property type="match status" value="1"/>
</dbReference>
<evidence type="ECO:0000259" key="7">
    <source>
        <dbReference type="PROSITE" id="PS50235"/>
    </source>
</evidence>
<dbReference type="EMBL" id="CAJGYO010000004">
    <property type="protein sequence ID" value="CAD6224617.1"/>
    <property type="molecule type" value="Genomic_DNA"/>
</dbReference>